<dbReference type="SUPFAM" id="SSF51161">
    <property type="entry name" value="Trimeric LpxA-like enzymes"/>
    <property type="match status" value="1"/>
</dbReference>
<proteinExistence type="inferred from homology"/>
<evidence type="ECO:0000259" key="2">
    <source>
        <dbReference type="Pfam" id="PF14805"/>
    </source>
</evidence>
<evidence type="ECO:0000313" key="4">
    <source>
        <dbReference type="Proteomes" id="UP000254808"/>
    </source>
</evidence>
<dbReference type="PANTHER" id="PTHR43300:SF10">
    <property type="entry name" value="2,3,4,5-TETRAHYDROPYRIDINE-2,6-DICARBOXYLATE N-ACETYLTRANSFERASE"/>
    <property type="match status" value="1"/>
</dbReference>
<dbReference type="Proteomes" id="UP000254808">
    <property type="component" value="Chromosome"/>
</dbReference>
<dbReference type="GO" id="GO:0016740">
    <property type="term" value="F:transferase activity"/>
    <property type="evidence" value="ECO:0007669"/>
    <property type="project" value="UniProtKB-KW"/>
</dbReference>
<protein>
    <submittedName>
        <fullName evidence="3">2,3,4,5-tetrahydropyridine-2-carboxylate N-succinyltransferase</fullName>
    </submittedName>
</protein>
<dbReference type="Pfam" id="PF14805">
    <property type="entry name" value="THDPS_N_2"/>
    <property type="match status" value="1"/>
</dbReference>
<accession>A0A345UJC5</accession>
<gene>
    <name evidence="3" type="ORF">CYPRO_1320</name>
</gene>
<keyword evidence="3" id="KW-0808">Transferase</keyword>
<sequence>MTVTQLEAFVTKTAEAAASTAPEGFFESFESFLQALESGEIRAASPQADGSWAVNGWVKQGILLGFKYGKVVPMGTDSSFKFFDKDTYPTQYVDGPARTIRVVPGGSTIRRGSFIGNKVTMMPPMYVNCGAYVDEGTMVDSHALVGSCAQIGKRVHLSAAAQIGGVLEPIGAVPVIVEDDCMIGGNTGIYEGTIVRKGAVIGAGVVLTRSTPVYDLVQKRIIRAEAGKTLEIPEDAVVIPGTRAISGNSWAAENGLAVQCPIIIKYRDDKTDAATTLESLLR</sequence>
<evidence type="ECO:0000313" key="3">
    <source>
        <dbReference type="EMBL" id="AXJ00577.1"/>
    </source>
</evidence>
<dbReference type="InterPro" id="IPR001451">
    <property type="entry name" value="Hexapep"/>
</dbReference>
<organism evidence="3 4">
    <name type="scientific">Cyclonatronum proteinivorum</name>
    <dbReference type="NCBI Taxonomy" id="1457365"/>
    <lineage>
        <taxon>Bacteria</taxon>
        <taxon>Pseudomonadati</taxon>
        <taxon>Balneolota</taxon>
        <taxon>Balneolia</taxon>
        <taxon>Balneolales</taxon>
        <taxon>Cyclonatronaceae</taxon>
        <taxon>Cyclonatronum</taxon>
    </lineage>
</organism>
<dbReference type="KEGG" id="cprv:CYPRO_1320"/>
<reference evidence="3 4" key="1">
    <citation type="submission" date="2018-03" db="EMBL/GenBank/DDBJ databases">
        <title>Phenotypic and genomic properties of Cyclonatronum proteinivorum gen. nov., sp. nov., a haloalkaliphilic bacteroidete from soda lakes possessing Na+-translocating rhodopsin.</title>
        <authorList>
            <person name="Toshchakov S.V."/>
            <person name="Korzhenkov A."/>
            <person name="Samarov N.I."/>
            <person name="Kublanov I.V."/>
            <person name="Muntyan M.S."/>
            <person name="Sorokin D.Y."/>
        </authorList>
    </citation>
    <scope>NUCLEOTIDE SEQUENCE [LARGE SCALE GENOMIC DNA]</scope>
    <source>
        <strain evidence="3 4">Omega</strain>
    </source>
</reference>
<dbReference type="RefSeq" id="WP_114983842.1">
    <property type="nucleotide sequence ID" value="NZ_CP027806.1"/>
</dbReference>
<dbReference type="Pfam" id="PF14602">
    <property type="entry name" value="Hexapep_2"/>
    <property type="match status" value="1"/>
</dbReference>
<dbReference type="InterPro" id="IPR023180">
    <property type="entry name" value="THP_succinylTrfase_dom1"/>
</dbReference>
<keyword evidence="4" id="KW-1185">Reference proteome</keyword>
<dbReference type="Gene3D" id="1.10.166.10">
    <property type="entry name" value="Tetrahydrodipicolinate-N-succinyltransferase, N-terminal domain"/>
    <property type="match status" value="1"/>
</dbReference>
<dbReference type="CDD" id="cd03350">
    <property type="entry name" value="LbH_THP_succinylT"/>
    <property type="match status" value="1"/>
</dbReference>
<dbReference type="Gene3D" id="2.160.10.10">
    <property type="entry name" value="Hexapeptide repeat proteins"/>
    <property type="match status" value="1"/>
</dbReference>
<comment type="similarity">
    <text evidence="1">Belongs to the transferase hexapeptide repeat family.</text>
</comment>
<dbReference type="AlphaFoldDB" id="A0A345UJC5"/>
<feature type="domain" description="Tetrahydrodipicolinate-N-succinyltransferase chain A" evidence="2">
    <location>
        <begin position="12"/>
        <end position="67"/>
    </location>
</feature>
<dbReference type="PANTHER" id="PTHR43300">
    <property type="entry name" value="ACETYLTRANSFERASE"/>
    <property type="match status" value="1"/>
</dbReference>
<dbReference type="InterPro" id="IPR050179">
    <property type="entry name" value="Trans_hexapeptide_repeat"/>
</dbReference>
<name>A0A345UJC5_9BACT</name>
<evidence type="ECO:0000256" key="1">
    <source>
        <dbReference type="ARBA" id="ARBA00007274"/>
    </source>
</evidence>
<dbReference type="InterPro" id="IPR037133">
    <property type="entry name" value="THP_succinylTrfase_N_sf"/>
</dbReference>
<dbReference type="EMBL" id="CP027806">
    <property type="protein sequence ID" value="AXJ00577.1"/>
    <property type="molecule type" value="Genomic_DNA"/>
</dbReference>
<dbReference type="InterPro" id="IPR011004">
    <property type="entry name" value="Trimer_LpxA-like_sf"/>
</dbReference>
<dbReference type="OrthoDB" id="9775362at2"/>
<dbReference type="NCBIfam" id="NF008808">
    <property type="entry name" value="PRK11830.1"/>
    <property type="match status" value="1"/>
</dbReference>